<dbReference type="EMBL" id="SILG01000007">
    <property type="protein sequence ID" value="TBE57831.1"/>
    <property type="molecule type" value="Genomic_DNA"/>
</dbReference>
<comment type="caution">
    <text evidence="1">The sequence shown here is derived from an EMBL/GenBank/DDBJ whole genome shotgun (WGS) entry which is preliminary data.</text>
</comment>
<sequence length="83" mass="8900">MRKCSVISQAGLQVSEFAVLSKLGLLGAEATGVVGRRYHLVQLVDLPWKMQRAEVALITTTARATPIVDGRNAFTATATAFLL</sequence>
<protein>
    <submittedName>
        <fullName evidence="1">Uncharacterized protein</fullName>
    </submittedName>
</protein>
<reference evidence="1 2" key="1">
    <citation type="submission" date="2019-02" db="EMBL/GenBank/DDBJ databases">
        <title>The genomic architecture of introgression among sibling species of bacteria.</title>
        <authorList>
            <person name="Cavassim M.I.A."/>
            <person name="Moeskjaer S."/>
            <person name="Moslemi C."/>
            <person name="Fields B."/>
            <person name="Bachmann A."/>
            <person name="Vilhjalmsson B."/>
            <person name="Schierup M.H."/>
            <person name="Young J.P.W."/>
            <person name="Andersen S.U."/>
        </authorList>
    </citation>
    <scope>NUCLEOTIDE SEQUENCE [LARGE SCALE GENOMIC DNA]</scope>
    <source>
        <strain evidence="1 2">SM51</strain>
    </source>
</reference>
<dbReference type="RefSeq" id="WP_130660504.1">
    <property type="nucleotide sequence ID" value="NZ_SILG01000007.1"/>
</dbReference>
<organism evidence="1 2">
    <name type="scientific">Rhizobium beringeri</name>
    <dbReference type="NCBI Taxonomy" id="3019934"/>
    <lineage>
        <taxon>Bacteria</taxon>
        <taxon>Pseudomonadati</taxon>
        <taxon>Pseudomonadota</taxon>
        <taxon>Alphaproteobacteria</taxon>
        <taxon>Hyphomicrobiales</taxon>
        <taxon>Rhizobiaceae</taxon>
        <taxon>Rhizobium/Agrobacterium group</taxon>
        <taxon>Rhizobium</taxon>
    </lineage>
</organism>
<evidence type="ECO:0000313" key="1">
    <source>
        <dbReference type="EMBL" id="TBE57831.1"/>
    </source>
</evidence>
<accession>A0ABY1XH12</accession>
<gene>
    <name evidence="1" type="ORF">ELH03_36235</name>
</gene>
<dbReference type="Proteomes" id="UP000291302">
    <property type="component" value="Unassembled WGS sequence"/>
</dbReference>
<name>A0ABY1XH12_9HYPH</name>
<proteinExistence type="predicted"/>
<evidence type="ECO:0000313" key="2">
    <source>
        <dbReference type="Proteomes" id="UP000291302"/>
    </source>
</evidence>
<keyword evidence="2" id="KW-1185">Reference proteome</keyword>